<evidence type="ECO:0000256" key="1">
    <source>
        <dbReference type="ARBA" id="ARBA00023295"/>
    </source>
</evidence>
<dbReference type="RefSeq" id="WP_109697360.1">
    <property type="nucleotide sequence ID" value="NZ_QGDD01000012.1"/>
</dbReference>
<proteinExistence type="predicted"/>
<keyword evidence="1" id="KW-0378">Hydrolase</keyword>
<dbReference type="Proteomes" id="UP000245507">
    <property type="component" value="Unassembled WGS sequence"/>
</dbReference>
<dbReference type="GO" id="GO:0000272">
    <property type="term" value="P:polysaccharide catabolic process"/>
    <property type="evidence" value="ECO:0007669"/>
    <property type="project" value="UniProtKB-KW"/>
</dbReference>
<dbReference type="InterPro" id="IPR036116">
    <property type="entry name" value="FN3_sf"/>
</dbReference>
<evidence type="ECO:0000313" key="4">
    <source>
        <dbReference type="EMBL" id="PWN01045.1"/>
    </source>
</evidence>
<keyword evidence="1" id="KW-0326">Glycosidase</keyword>
<evidence type="ECO:0000259" key="3">
    <source>
        <dbReference type="PROSITE" id="PS50853"/>
    </source>
</evidence>
<dbReference type="Gene3D" id="2.60.40.10">
    <property type="entry name" value="Immunoglobulins"/>
    <property type="match status" value="1"/>
</dbReference>
<dbReference type="AlphaFoldDB" id="A0A316TCN2"/>
<comment type="caution">
    <text evidence="4">The sequence shown here is derived from an EMBL/GenBank/DDBJ whole genome shotgun (WGS) entry which is preliminary data.</text>
</comment>
<feature type="domain" description="Fibronectin type-III" evidence="3">
    <location>
        <begin position="136"/>
        <end position="230"/>
    </location>
</feature>
<keyword evidence="2" id="KW-0624">Polysaccharide degradation</keyword>
<protein>
    <recommendedName>
        <fullName evidence="3">Fibronectin type-III domain-containing protein</fullName>
    </recommendedName>
</protein>
<reference evidence="4 5" key="1">
    <citation type="submission" date="2018-05" db="EMBL/GenBank/DDBJ databases">
        <title>Nocardioides silvaticus genome.</title>
        <authorList>
            <person name="Li C."/>
            <person name="Wang G."/>
        </authorList>
    </citation>
    <scope>NUCLEOTIDE SEQUENCE [LARGE SCALE GENOMIC DNA]</scope>
    <source>
        <strain evidence="4 5">CCTCC AB 2018079</strain>
    </source>
</reference>
<gene>
    <name evidence="4" type="ORF">DJ010_20745</name>
</gene>
<keyword evidence="5" id="KW-1185">Reference proteome</keyword>
<dbReference type="EMBL" id="QGDD01000012">
    <property type="protein sequence ID" value="PWN01045.1"/>
    <property type="molecule type" value="Genomic_DNA"/>
</dbReference>
<organism evidence="4 5">
    <name type="scientific">Nocardioides silvaticus</name>
    <dbReference type="NCBI Taxonomy" id="2201891"/>
    <lineage>
        <taxon>Bacteria</taxon>
        <taxon>Bacillati</taxon>
        <taxon>Actinomycetota</taxon>
        <taxon>Actinomycetes</taxon>
        <taxon>Propionibacteriales</taxon>
        <taxon>Nocardioidaceae</taxon>
        <taxon>Nocardioides</taxon>
    </lineage>
</organism>
<accession>A0A316TCN2</accession>
<keyword evidence="2" id="KW-0119">Carbohydrate metabolism</keyword>
<sequence>MRQGKGALGGQIVISLIVGLLVAVGGGADLAGAQVSPGRAAAKPPLGTVVVTIAAPAGVPGTVTLRSGAKTRVVTKKPAGTSQKVKVKVPAGRWVISAGDVVDDTRLYAGTSSKARVRVKARKSVAVKVTYRAAPAASGLEVEQLAPDRVGLVWTAPSVTAEYVVRRAAGPEAPASPEAGTSVPVEGTSALAEGLSPESMHSFAVFAREPGTIRWYGPVSTSVTTPALGSDTESAVVVTNPTTILVTDPTDVVATPTLTGVQASVPPGQTATVGQPWVLPHSSKVPGGMVGKVASVAPDGRTVNLVPAGLGDAFDYAEINVPDLAGVATSARSAERESNRLLDLECEGTRDRAIGFDRTFERFGHFSATLKKKELRFAPDIPVGVSFNAEFGVELAVFLGVKLSGSVACEVELPEIEVPFMVGPVPMRLEIEPEISFSASGNIDMTGLNFSSRLGASFEGYVGLGDDDFDGDLIAEADLAGPSVVAAGAIDVTAGVEVSLGPGVGKKGKAGATVGVAATLNPIELHATAASSKCLEIRVERSANVSLDVEAWLGDLEFERTVSVPGLGGTAPYGGSPWAFPNGCGGSFEYRLASGTLDVSNDWSASCSDDEGVCADDDPEWHSTHSTTQSDDASLRVTEPGEWISQYQDYRTHLSAPMAFNSWSFSARDVGTWSGYGCSSRHIRQTVGPVEFGGAFWETGVDILPENGTLDADLSNWWWGQDEPSEEWTADWWYGQLGAWDTDYDNGYPRIRYRSTSEYGGECEGSSEYEDYHLLEHLGLSGWWSNPEEARRSAHSVTVTELDGCTEKLCRWQVDGTETYQYRSSLDDWGLDGSGSSTVTWSYVVERRPVGAQ</sequence>
<dbReference type="OrthoDB" id="6305173at2"/>
<dbReference type="PROSITE" id="PS50853">
    <property type="entry name" value="FN3"/>
    <property type="match status" value="1"/>
</dbReference>
<dbReference type="InterPro" id="IPR013783">
    <property type="entry name" value="Ig-like_fold"/>
</dbReference>
<name>A0A316TCN2_9ACTN</name>
<dbReference type="SUPFAM" id="SSF49265">
    <property type="entry name" value="Fibronectin type III"/>
    <property type="match status" value="1"/>
</dbReference>
<evidence type="ECO:0000256" key="2">
    <source>
        <dbReference type="ARBA" id="ARBA00023326"/>
    </source>
</evidence>
<evidence type="ECO:0000313" key="5">
    <source>
        <dbReference type="Proteomes" id="UP000245507"/>
    </source>
</evidence>
<dbReference type="GO" id="GO:0016798">
    <property type="term" value="F:hydrolase activity, acting on glycosyl bonds"/>
    <property type="evidence" value="ECO:0007669"/>
    <property type="project" value="UniProtKB-KW"/>
</dbReference>
<dbReference type="InterPro" id="IPR003961">
    <property type="entry name" value="FN3_dom"/>
</dbReference>